<dbReference type="Pfam" id="PF00071">
    <property type="entry name" value="Ras"/>
    <property type="match status" value="2"/>
</dbReference>
<dbReference type="InterPro" id="IPR027417">
    <property type="entry name" value="P-loop_NTPase"/>
</dbReference>
<dbReference type="Gene3D" id="3.40.50.300">
    <property type="entry name" value="P-loop containing nucleotide triphosphate hydrolases"/>
    <property type="match status" value="1"/>
</dbReference>
<evidence type="ECO:0000313" key="6">
    <source>
        <dbReference type="EMBL" id="KAH7352225.1"/>
    </source>
</evidence>
<keyword evidence="2" id="KW-0934">Plastid</keyword>
<proteinExistence type="inferred from homology"/>
<dbReference type="GO" id="GO:0007264">
    <property type="term" value="P:small GTPase-mediated signal transduction"/>
    <property type="evidence" value="ECO:0007669"/>
    <property type="project" value="InterPro"/>
</dbReference>
<evidence type="ECO:0000256" key="1">
    <source>
        <dbReference type="ARBA" id="ARBA00010142"/>
    </source>
</evidence>
<dbReference type="Proteomes" id="UP000825935">
    <property type="component" value="Chromosome 19"/>
</dbReference>
<evidence type="ECO:0000256" key="2">
    <source>
        <dbReference type="ARBA" id="ARBA00022528"/>
    </source>
</evidence>
<keyword evidence="5" id="KW-0449">Lipoprotein</keyword>
<keyword evidence="2" id="KW-0150">Chloroplast</keyword>
<evidence type="ECO:0000313" key="7">
    <source>
        <dbReference type="Proteomes" id="UP000825935"/>
    </source>
</evidence>
<dbReference type="GO" id="GO:0005525">
    <property type="term" value="F:GTP binding"/>
    <property type="evidence" value="ECO:0007669"/>
    <property type="project" value="UniProtKB-KW"/>
</dbReference>
<dbReference type="PANTHER" id="PTHR24072">
    <property type="entry name" value="RHO FAMILY GTPASE"/>
    <property type="match status" value="1"/>
</dbReference>
<comment type="similarity">
    <text evidence="1">Belongs to the small GTPase superfamily. Rho family.</text>
</comment>
<gene>
    <name evidence="6" type="ORF">KP509_19G035600</name>
</gene>
<protein>
    <submittedName>
        <fullName evidence="6">Uncharacterized protein</fullName>
    </submittedName>
</protein>
<dbReference type="InterPro" id="IPR001806">
    <property type="entry name" value="Small_GTPase"/>
</dbReference>
<name>A0A8T2SMI5_CERRI</name>
<evidence type="ECO:0000256" key="4">
    <source>
        <dbReference type="ARBA" id="ARBA00023134"/>
    </source>
</evidence>
<dbReference type="EMBL" id="CM035424">
    <property type="protein sequence ID" value="KAH7352225.1"/>
    <property type="molecule type" value="Genomic_DNA"/>
</dbReference>
<comment type="caution">
    <text evidence="6">The sequence shown here is derived from an EMBL/GenBank/DDBJ whole genome shotgun (WGS) entry which is preliminary data.</text>
</comment>
<dbReference type="OrthoDB" id="8830751at2759"/>
<reference evidence="6" key="1">
    <citation type="submission" date="2021-08" db="EMBL/GenBank/DDBJ databases">
        <title>WGS assembly of Ceratopteris richardii.</title>
        <authorList>
            <person name="Marchant D.B."/>
            <person name="Chen G."/>
            <person name="Jenkins J."/>
            <person name="Shu S."/>
            <person name="Leebens-Mack J."/>
            <person name="Grimwood J."/>
            <person name="Schmutz J."/>
            <person name="Soltis P."/>
            <person name="Soltis D."/>
            <person name="Chen Z.-H."/>
        </authorList>
    </citation>
    <scope>NUCLEOTIDE SEQUENCE</scope>
    <source>
        <strain evidence="6">Whitten #5841</strain>
        <tissue evidence="6">Leaf</tissue>
    </source>
</reference>
<dbReference type="AlphaFoldDB" id="A0A8T2SMI5"/>
<dbReference type="InterPro" id="IPR003578">
    <property type="entry name" value="Small_GTPase_Rho"/>
</dbReference>
<dbReference type="GO" id="GO:0003924">
    <property type="term" value="F:GTPase activity"/>
    <property type="evidence" value="ECO:0007669"/>
    <property type="project" value="InterPro"/>
</dbReference>
<dbReference type="SMART" id="SM00174">
    <property type="entry name" value="RHO"/>
    <property type="match status" value="1"/>
</dbReference>
<keyword evidence="7" id="KW-1185">Reference proteome</keyword>
<keyword evidence="3" id="KW-0547">Nucleotide-binding</keyword>
<dbReference type="SMART" id="SM00173">
    <property type="entry name" value="RAS"/>
    <property type="match status" value="1"/>
</dbReference>
<keyword evidence="4" id="KW-0342">GTP-binding</keyword>
<evidence type="ECO:0000256" key="5">
    <source>
        <dbReference type="ARBA" id="ARBA00023288"/>
    </source>
</evidence>
<organism evidence="6 7">
    <name type="scientific">Ceratopteris richardii</name>
    <name type="common">Triangle waterfern</name>
    <dbReference type="NCBI Taxonomy" id="49495"/>
    <lineage>
        <taxon>Eukaryota</taxon>
        <taxon>Viridiplantae</taxon>
        <taxon>Streptophyta</taxon>
        <taxon>Embryophyta</taxon>
        <taxon>Tracheophyta</taxon>
        <taxon>Polypodiopsida</taxon>
        <taxon>Polypodiidae</taxon>
        <taxon>Polypodiales</taxon>
        <taxon>Pteridineae</taxon>
        <taxon>Pteridaceae</taxon>
        <taxon>Parkerioideae</taxon>
        <taxon>Ceratopteris</taxon>
    </lineage>
</organism>
<evidence type="ECO:0000256" key="3">
    <source>
        <dbReference type="ARBA" id="ARBA00022741"/>
    </source>
</evidence>
<accession>A0A8T2SMI5</accession>
<sequence>MSATRFIKCVIVGDGMVGKTCMLISYTSNTFPTDYVPMDTTGQKDYNRSCPLSYRGADVFLLTFFLDSKACFEKVIKKWIHELRNYAPGLCVILELQKQIRPAACIECSAKTQQNIKVFFDAAIKVVLQPPKPNKKKKSHQKNCILM</sequence>
<dbReference type="SMART" id="SM00175">
    <property type="entry name" value="RAB"/>
    <property type="match status" value="1"/>
</dbReference>
<dbReference type="SUPFAM" id="SSF52540">
    <property type="entry name" value="P-loop containing nucleoside triphosphate hydrolases"/>
    <property type="match status" value="1"/>
</dbReference>